<proteinExistence type="predicted"/>
<dbReference type="EMBL" id="NOIF01000208">
    <property type="protein sequence ID" value="OZS41931.1"/>
    <property type="molecule type" value="Genomic_DNA"/>
</dbReference>
<protein>
    <recommendedName>
        <fullName evidence="1">CD-NTase associated protein 4-like DNA endonuclease domain-containing protein</fullName>
    </recommendedName>
</protein>
<name>A0ABX4FT01_9GAMM</name>
<dbReference type="Proteomes" id="UP000215999">
    <property type="component" value="Unassembled WGS sequence"/>
</dbReference>
<reference evidence="2 3" key="1">
    <citation type="journal article" date="2016" name="Antonie Van Leeuwenhoek">
        <title>Photobacterium sanguinicancri sp. nov. isolated from marine animals.</title>
        <authorList>
            <person name="Gomez-Gil B."/>
            <person name="Roque A."/>
            <person name="Rotllant G."/>
            <person name="Romalde J.L."/>
            <person name="Doce A."/>
            <person name="Eggermont M."/>
            <person name="Defoirdt T."/>
        </authorList>
    </citation>
    <scope>NUCLEOTIDE SEQUENCE [LARGE SCALE GENOMIC DNA]</scope>
    <source>
        <strain evidence="2 3">CAIM 1827</strain>
    </source>
</reference>
<evidence type="ECO:0000313" key="3">
    <source>
        <dbReference type="Proteomes" id="UP000215999"/>
    </source>
</evidence>
<accession>A0ABX4FT01</accession>
<evidence type="ECO:0000313" key="2">
    <source>
        <dbReference type="EMBL" id="OZS41931.1"/>
    </source>
</evidence>
<dbReference type="Pfam" id="PF14130">
    <property type="entry name" value="Cap4_nuclease"/>
    <property type="match status" value="1"/>
</dbReference>
<dbReference type="InterPro" id="IPR025382">
    <property type="entry name" value="Cap4-like_endonuclease_dom"/>
</dbReference>
<comment type="caution">
    <text evidence="2">The sequence shown here is derived from an EMBL/GenBank/DDBJ whole genome shotgun (WGS) entry which is preliminary data.</text>
</comment>
<feature type="non-terminal residue" evidence="2">
    <location>
        <position position="166"/>
    </location>
</feature>
<evidence type="ECO:0000259" key="1">
    <source>
        <dbReference type="Pfam" id="PF14130"/>
    </source>
</evidence>
<feature type="domain" description="CD-NTase associated protein 4-like DNA endonuclease" evidence="1">
    <location>
        <begin position="44"/>
        <end position="162"/>
    </location>
</feature>
<keyword evidence="3" id="KW-1185">Reference proteome</keyword>
<gene>
    <name evidence="2" type="ORF">ASV53_21145</name>
</gene>
<organism evidence="2 3">
    <name type="scientific">Photobacterium sanguinicancri</name>
    <dbReference type="NCBI Taxonomy" id="875932"/>
    <lineage>
        <taxon>Bacteria</taxon>
        <taxon>Pseudomonadati</taxon>
        <taxon>Pseudomonadota</taxon>
        <taxon>Gammaproteobacteria</taxon>
        <taxon>Vibrionales</taxon>
        <taxon>Vibrionaceae</taxon>
        <taxon>Photobacterium</taxon>
    </lineage>
</organism>
<sequence length="166" mass="18842">MYTIMTDNKSALMKLTNSNSTLVKLTDSKLKAIKITDVPAREVAGRDAMSRFNLQFKATTIAALTILDGGDIDRVYCDYQDDFVVREVVSGEHKYIFCQVKTNKKSNHLWSTRQIFGLYKTSKKASVKDISDSFYGKLISHTVNFKDSCKEVRFITNVNFDDSVLN</sequence>